<dbReference type="EMBL" id="CP045997">
    <property type="protein sequence ID" value="QHV98120.1"/>
    <property type="molecule type" value="Genomic_DNA"/>
</dbReference>
<reference evidence="1 2" key="1">
    <citation type="submission" date="2019-11" db="EMBL/GenBank/DDBJ databases">
        <title>Spirosoma endbachense sp. nov., isolated from a natural salt meadow.</title>
        <authorList>
            <person name="Rojas J."/>
            <person name="Ambika Manirajan B."/>
            <person name="Ratering S."/>
            <person name="Suarez C."/>
            <person name="Geissler-Plaum R."/>
            <person name="Schnell S."/>
        </authorList>
    </citation>
    <scope>NUCLEOTIDE SEQUENCE [LARGE SCALE GENOMIC DNA]</scope>
    <source>
        <strain evidence="1 2">I-24</strain>
    </source>
</reference>
<gene>
    <name evidence="1" type="ORF">GJR95_25310</name>
</gene>
<protein>
    <submittedName>
        <fullName evidence="1">Uncharacterized protein</fullName>
    </submittedName>
</protein>
<dbReference type="KEGG" id="senf:GJR95_25310"/>
<dbReference type="RefSeq" id="WP_162388534.1">
    <property type="nucleotide sequence ID" value="NZ_CP045997.1"/>
</dbReference>
<proteinExistence type="predicted"/>
<evidence type="ECO:0000313" key="1">
    <source>
        <dbReference type="EMBL" id="QHV98120.1"/>
    </source>
</evidence>
<evidence type="ECO:0000313" key="2">
    <source>
        <dbReference type="Proteomes" id="UP000464577"/>
    </source>
</evidence>
<accession>A0A6P1W2B2</accession>
<dbReference type="Proteomes" id="UP000464577">
    <property type="component" value="Chromosome"/>
</dbReference>
<dbReference type="AlphaFoldDB" id="A0A6P1W2B2"/>
<sequence>MFSVGKQTDYFALSETAVAAESTTVAAESVAIVVVSVDKVAVESVVDSSVLGLLWQAAKVSMLPTNSKANIFFIALWWYFKVCGGKYTFFLNSANVTLLFYNKELCV</sequence>
<organism evidence="1 2">
    <name type="scientific">Spirosoma endbachense</name>
    <dbReference type="NCBI Taxonomy" id="2666025"/>
    <lineage>
        <taxon>Bacteria</taxon>
        <taxon>Pseudomonadati</taxon>
        <taxon>Bacteroidota</taxon>
        <taxon>Cytophagia</taxon>
        <taxon>Cytophagales</taxon>
        <taxon>Cytophagaceae</taxon>
        <taxon>Spirosoma</taxon>
    </lineage>
</organism>
<name>A0A6P1W2B2_9BACT</name>
<keyword evidence="2" id="KW-1185">Reference proteome</keyword>